<dbReference type="GO" id="GO:0016787">
    <property type="term" value="F:hydrolase activity"/>
    <property type="evidence" value="ECO:0007669"/>
    <property type="project" value="UniProtKB-KW"/>
</dbReference>
<dbReference type="InterPro" id="IPR011124">
    <property type="entry name" value="Znf_CW"/>
</dbReference>
<dbReference type="PROSITE" id="PS51050">
    <property type="entry name" value="ZF_CW"/>
    <property type="match status" value="1"/>
</dbReference>
<gene>
    <name evidence="6" type="ORF">TGFOU_221200</name>
</gene>
<evidence type="ECO:0000256" key="4">
    <source>
        <dbReference type="SAM" id="MobiDB-lite"/>
    </source>
</evidence>
<organism evidence="6 7">
    <name type="scientific">Toxoplasma gondii FOU</name>
    <dbReference type="NCBI Taxonomy" id="943167"/>
    <lineage>
        <taxon>Eukaryota</taxon>
        <taxon>Sar</taxon>
        <taxon>Alveolata</taxon>
        <taxon>Apicomplexa</taxon>
        <taxon>Conoidasida</taxon>
        <taxon>Coccidia</taxon>
        <taxon>Eucoccidiorida</taxon>
        <taxon>Eimeriorina</taxon>
        <taxon>Sarcocystidae</taxon>
        <taxon>Toxoplasma</taxon>
    </lineage>
</organism>
<feature type="region of interest" description="Disordered" evidence="4">
    <location>
        <begin position="427"/>
        <end position="458"/>
    </location>
</feature>
<feature type="compositionally biased region" description="Low complexity" evidence="4">
    <location>
        <begin position="293"/>
        <end position="328"/>
    </location>
</feature>
<feature type="domain" description="CW-type" evidence="5">
    <location>
        <begin position="5"/>
        <end position="62"/>
    </location>
</feature>
<feature type="compositionally biased region" description="Polar residues" evidence="4">
    <location>
        <begin position="449"/>
        <end position="458"/>
    </location>
</feature>
<evidence type="ECO:0000256" key="1">
    <source>
        <dbReference type="ARBA" id="ARBA00022723"/>
    </source>
</evidence>
<dbReference type="EMBL" id="AEYH02001758">
    <property type="protein sequence ID" value="KFG47312.1"/>
    <property type="molecule type" value="Genomic_DNA"/>
</dbReference>
<feature type="compositionally biased region" description="Basic residues" evidence="4">
    <location>
        <begin position="226"/>
        <end position="241"/>
    </location>
</feature>
<accession>A0A086KSE4</accession>
<evidence type="ECO:0000256" key="2">
    <source>
        <dbReference type="ARBA" id="ARBA00022771"/>
    </source>
</evidence>
<feature type="compositionally biased region" description="Polar residues" evidence="4">
    <location>
        <begin position="357"/>
        <end position="366"/>
    </location>
</feature>
<evidence type="ECO:0000313" key="6">
    <source>
        <dbReference type="EMBL" id="KFG47312.1"/>
    </source>
</evidence>
<evidence type="ECO:0000313" key="7">
    <source>
        <dbReference type="Proteomes" id="UP000028838"/>
    </source>
</evidence>
<proteinExistence type="predicted"/>
<protein>
    <submittedName>
        <fullName evidence="6">CW-type Zinc Finger protein</fullName>
        <ecNumber evidence="6">3.4.21.72</ecNumber>
    </submittedName>
</protein>
<keyword evidence="6" id="KW-0378">Hydrolase</keyword>
<dbReference type="Proteomes" id="UP000028838">
    <property type="component" value="Unassembled WGS sequence"/>
</dbReference>
<keyword evidence="1" id="KW-0479">Metal-binding</keyword>
<feature type="region of interest" description="Disordered" evidence="4">
    <location>
        <begin position="282"/>
        <end position="366"/>
    </location>
</feature>
<dbReference type="Pfam" id="PF07496">
    <property type="entry name" value="zf-CW"/>
    <property type="match status" value="1"/>
</dbReference>
<evidence type="ECO:0000256" key="3">
    <source>
        <dbReference type="ARBA" id="ARBA00022833"/>
    </source>
</evidence>
<sequence>MVSGAEKHDRWVQCDKCDKWRRLPGCTDTEYAALMANPRWQCNKNRWDQARASCAAPEEEDTCDSSIDGLPSSQLPTPASESAFPLEALGHWPVLDARSDALGTTGSFVSPAFSEEKALGAAAAAAGWSRRGASAAPRGGGSRGEKCARVGRRQNALNSDAFAALGLQEDEEAVGFAPRQGAFQTLLRAQETNFQLDAEEEDALARDSSPSRLSQTASSLEGLSTGKKRCHPSATQRGKKRKCEDVVEAGGRAETPAERGVALPHEDAAGLWAPGHSGRAAVLSSGLRGPGGSTAASGGATGQPASTSSFPAVSSPSLSASGSGAHPSVTPNAHAQTSSEPAAVGRASSPVVPPLETLQTGHTASSRVEETAHALVQSLAAGGWIDRENLAQLLSTLPQKAQGAPWARGSDLSALLASTFAAPLRNAAAPGEDTENKAVGPVSRGDEALSNSAALSLG</sequence>
<comment type="caution">
    <text evidence="6">The sequence shown here is derived from an EMBL/GenBank/DDBJ whole genome shotgun (WGS) entry which is preliminary data.</text>
</comment>
<reference evidence="6 7" key="1">
    <citation type="submission" date="2014-07" db="EMBL/GenBank/DDBJ databases">
        <authorList>
            <person name="Sibley D."/>
            <person name="Venepally P."/>
            <person name="Karamycheva S."/>
            <person name="Hadjithomas M."/>
            <person name="Khan A."/>
            <person name="Brunk B."/>
            <person name="Roos D."/>
            <person name="Caler E."/>
            <person name="Lorenzi H."/>
        </authorList>
    </citation>
    <scope>NUCLEOTIDE SEQUENCE [LARGE SCALE GENOMIC DNA]</scope>
    <source>
        <strain evidence="6 7">FOU</strain>
    </source>
</reference>
<name>A0A086KSE4_TOXGO</name>
<dbReference type="AlphaFoldDB" id="A0A086KSE4"/>
<feature type="non-terminal residue" evidence="6">
    <location>
        <position position="458"/>
    </location>
</feature>
<feature type="compositionally biased region" description="Polar residues" evidence="4">
    <location>
        <begin position="329"/>
        <end position="340"/>
    </location>
</feature>
<feature type="compositionally biased region" description="Polar residues" evidence="4">
    <location>
        <begin position="208"/>
        <end position="222"/>
    </location>
</feature>
<dbReference type="GO" id="GO:0008270">
    <property type="term" value="F:zinc ion binding"/>
    <property type="evidence" value="ECO:0007669"/>
    <property type="project" value="UniProtKB-KW"/>
</dbReference>
<evidence type="ECO:0000259" key="5">
    <source>
        <dbReference type="PROSITE" id="PS51050"/>
    </source>
</evidence>
<feature type="region of interest" description="Disordered" evidence="4">
    <location>
        <begin position="200"/>
        <end position="262"/>
    </location>
</feature>
<keyword evidence="3" id="KW-0862">Zinc</keyword>
<dbReference type="VEuPathDB" id="ToxoDB:TGFOU_221200"/>
<dbReference type="Gene3D" id="3.30.40.100">
    <property type="match status" value="1"/>
</dbReference>
<keyword evidence="2" id="KW-0863">Zinc-finger</keyword>
<dbReference type="EC" id="3.4.21.72" evidence="6"/>